<sequence>MFYATKYAIIRRQETLKTFRLDEQKDKIRLIQSEAANNVTNSGMDANKEQSDRCVDIARFSVRDGDREKAIRFLNKALRLWPENDVATRTKMNSDICIAHLLDFDSYLNCDRSRFSSSKSQPNFAKQNGKNRESADAAGSSSSKEEHQTKRSRSRKTTASASPARHRSHQPQLGVDYTQDQIEMVQRVRKCKDYYEILSVNKEFTETELKKQYRKLALQFHPDKNKAPGATEAFKADMSAEEIFNMFFGGGFPQGNVRRHHHNTFFRQSTENERRNESSMGVLLQLMPILILILLSIFSQLMVPDPPYSLSQSHSEHTCNAVFILHGHGGRDQSNFDIKNSRYT</sequence>
<dbReference type="GO" id="GO:0005789">
    <property type="term" value="C:endoplasmic reticulum membrane"/>
    <property type="evidence" value="ECO:0007669"/>
    <property type="project" value="TreeGrafter"/>
</dbReference>
<keyword evidence="1" id="KW-0802">TPR repeat</keyword>
<protein>
    <submittedName>
        <fullName evidence="6">J domain-containing protein</fullName>
    </submittedName>
</protein>
<evidence type="ECO:0000259" key="4">
    <source>
        <dbReference type="PROSITE" id="PS50076"/>
    </source>
</evidence>
<keyword evidence="3" id="KW-0812">Transmembrane</keyword>
<dbReference type="SUPFAM" id="SSF46565">
    <property type="entry name" value="Chaperone J-domain"/>
    <property type="match status" value="1"/>
</dbReference>
<keyword evidence="5" id="KW-1185">Reference proteome</keyword>
<dbReference type="PROSITE" id="PS50076">
    <property type="entry name" value="DNAJ_2"/>
    <property type="match status" value="1"/>
</dbReference>
<accession>A0A915HTS4</accession>
<dbReference type="OMA" id="FINTDTH"/>
<feature type="domain" description="J" evidence="4">
    <location>
        <begin position="193"/>
        <end position="266"/>
    </location>
</feature>
<feature type="compositionally biased region" description="Polar residues" evidence="2">
    <location>
        <begin position="116"/>
        <end position="128"/>
    </location>
</feature>
<keyword evidence="3" id="KW-1133">Transmembrane helix</keyword>
<dbReference type="Pfam" id="PF00226">
    <property type="entry name" value="DnaJ"/>
    <property type="match status" value="1"/>
</dbReference>
<dbReference type="PROSITE" id="PS50005">
    <property type="entry name" value="TPR"/>
    <property type="match status" value="1"/>
</dbReference>
<dbReference type="PANTHER" id="PTHR43908:SF3">
    <property type="entry name" value="AT29763P-RELATED"/>
    <property type="match status" value="1"/>
</dbReference>
<evidence type="ECO:0000256" key="1">
    <source>
        <dbReference type="PROSITE-ProRule" id="PRU00339"/>
    </source>
</evidence>
<dbReference type="InterPro" id="IPR019734">
    <property type="entry name" value="TPR_rpt"/>
</dbReference>
<feature type="transmembrane region" description="Helical" evidence="3">
    <location>
        <begin position="282"/>
        <end position="303"/>
    </location>
</feature>
<evidence type="ECO:0000256" key="3">
    <source>
        <dbReference type="SAM" id="Phobius"/>
    </source>
</evidence>
<dbReference type="WBParaSite" id="nRc.2.0.1.t04931-RA">
    <property type="protein sequence ID" value="nRc.2.0.1.t04931-RA"/>
    <property type="gene ID" value="nRc.2.0.1.g04931"/>
</dbReference>
<proteinExistence type="predicted"/>
<feature type="region of interest" description="Disordered" evidence="2">
    <location>
        <begin position="116"/>
        <end position="178"/>
    </location>
</feature>
<organism evidence="5 6">
    <name type="scientific">Romanomermis culicivorax</name>
    <name type="common">Nematode worm</name>
    <dbReference type="NCBI Taxonomy" id="13658"/>
    <lineage>
        <taxon>Eukaryota</taxon>
        <taxon>Metazoa</taxon>
        <taxon>Ecdysozoa</taxon>
        <taxon>Nematoda</taxon>
        <taxon>Enoplea</taxon>
        <taxon>Dorylaimia</taxon>
        <taxon>Mermithida</taxon>
        <taxon>Mermithoidea</taxon>
        <taxon>Mermithidae</taxon>
        <taxon>Romanomermis</taxon>
    </lineage>
</organism>
<feature type="repeat" description="TPR" evidence="1">
    <location>
        <begin position="51"/>
        <end position="84"/>
    </location>
</feature>
<dbReference type="Gene3D" id="1.10.287.110">
    <property type="entry name" value="DnaJ domain"/>
    <property type="match status" value="1"/>
</dbReference>
<evidence type="ECO:0000256" key="2">
    <source>
        <dbReference type="SAM" id="MobiDB-lite"/>
    </source>
</evidence>
<dbReference type="InterPro" id="IPR036869">
    <property type="entry name" value="J_dom_sf"/>
</dbReference>
<dbReference type="AlphaFoldDB" id="A0A915HTS4"/>
<dbReference type="GO" id="GO:0071218">
    <property type="term" value="P:cellular response to misfolded protein"/>
    <property type="evidence" value="ECO:0007669"/>
    <property type="project" value="TreeGrafter"/>
</dbReference>
<dbReference type="InterPro" id="IPR051100">
    <property type="entry name" value="DnaJ_subfamily_B/C"/>
</dbReference>
<keyword evidence="3" id="KW-0472">Membrane</keyword>
<name>A0A915HTS4_ROMCU</name>
<dbReference type="CDD" id="cd06257">
    <property type="entry name" value="DnaJ"/>
    <property type="match status" value="1"/>
</dbReference>
<dbReference type="SMART" id="SM00271">
    <property type="entry name" value="DnaJ"/>
    <property type="match status" value="1"/>
</dbReference>
<dbReference type="PRINTS" id="PR00625">
    <property type="entry name" value="JDOMAIN"/>
</dbReference>
<dbReference type="GO" id="GO:0030544">
    <property type="term" value="F:Hsp70 protein binding"/>
    <property type="evidence" value="ECO:0007669"/>
    <property type="project" value="TreeGrafter"/>
</dbReference>
<dbReference type="Proteomes" id="UP000887565">
    <property type="component" value="Unplaced"/>
</dbReference>
<dbReference type="PANTHER" id="PTHR43908">
    <property type="entry name" value="AT29763P-RELATED"/>
    <property type="match status" value="1"/>
</dbReference>
<reference evidence="6" key="1">
    <citation type="submission" date="2022-11" db="UniProtKB">
        <authorList>
            <consortium name="WormBaseParasite"/>
        </authorList>
    </citation>
    <scope>IDENTIFICATION</scope>
</reference>
<evidence type="ECO:0000313" key="6">
    <source>
        <dbReference type="WBParaSite" id="nRc.2.0.1.t04931-RA"/>
    </source>
</evidence>
<dbReference type="InterPro" id="IPR001623">
    <property type="entry name" value="DnaJ_domain"/>
</dbReference>
<evidence type="ECO:0000313" key="5">
    <source>
        <dbReference type="Proteomes" id="UP000887565"/>
    </source>
</evidence>